<protein>
    <recommendedName>
        <fullName evidence="1">E3 ubiquitin-protein ligase APD1-4 N-terminal domain-containing protein</fullName>
    </recommendedName>
</protein>
<gene>
    <name evidence="2" type="ORF">EVAR_40704_1</name>
</gene>
<dbReference type="STRING" id="151549.A0A4C1X6A5"/>
<dbReference type="Pfam" id="PF16040">
    <property type="entry name" value="APD1-4_N"/>
    <property type="match status" value="1"/>
</dbReference>
<evidence type="ECO:0000259" key="1">
    <source>
        <dbReference type="Pfam" id="PF16040"/>
    </source>
</evidence>
<evidence type="ECO:0000313" key="3">
    <source>
        <dbReference type="Proteomes" id="UP000299102"/>
    </source>
</evidence>
<dbReference type="Proteomes" id="UP000299102">
    <property type="component" value="Unassembled WGS sequence"/>
</dbReference>
<dbReference type="EMBL" id="BGZK01000758">
    <property type="protein sequence ID" value="GBP59318.1"/>
    <property type="molecule type" value="Genomic_DNA"/>
</dbReference>
<dbReference type="PANTHER" id="PTHR39077:SF2">
    <property type="entry name" value="E3 UBIQUITIN-PROTEIN LIGASE APD1-4 MIDDLE DOMAIN-CONTAINING PROTEIN"/>
    <property type="match status" value="1"/>
</dbReference>
<feature type="domain" description="E3 ubiquitin-protein ligase APD1-4 N-terminal" evidence="1">
    <location>
        <begin position="1"/>
        <end position="61"/>
    </location>
</feature>
<dbReference type="InterPro" id="IPR032008">
    <property type="entry name" value="APD1-4_N"/>
</dbReference>
<proteinExistence type="predicted"/>
<organism evidence="2 3">
    <name type="scientific">Eumeta variegata</name>
    <name type="common">Bagworm moth</name>
    <name type="synonym">Eumeta japonica</name>
    <dbReference type="NCBI Taxonomy" id="151549"/>
    <lineage>
        <taxon>Eukaryota</taxon>
        <taxon>Metazoa</taxon>
        <taxon>Ecdysozoa</taxon>
        <taxon>Arthropoda</taxon>
        <taxon>Hexapoda</taxon>
        <taxon>Insecta</taxon>
        <taxon>Pterygota</taxon>
        <taxon>Neoptera</taxon>
        <taxon>Endopterygota</taxon>
        <taxon>Lepidoptera</taxon>
        <taxon>Glossata</taxon>
        <taxon>Ditrysia</taxon>
        <taxon>Tineoidea</taxon>
        <taxon>Psychidae</taxon>
        <taxon>Oiketicinae</taxon>
        <taxon>Eumeta</taxon>
    </lineage>
</organism>
<dbReference type="PANTHER" id="PTHR39077">
    <property type="entry name" value="DUF4793 DOMAIN-CONTAINING PROTEIN"/>
    <property type="match status" value="1"/>
</dbReference>
<name>A0A4C1X6A5_EUMVA</name>
<comment type="caution">
    <text evidence="2">The sequence shown here is derived from an EMBL/GenBank/DDBJ whole genome shotgun (WGS) entry which is preliminary data.</text>
</comment>
<sequence>MKGQPMLSNKRKHVRLKKSMILPDDTLEYWGFYLLRGATVELKACSRYEGSKILVVKGEKILNTCGILENHKDKVDPSLTGNPGVVATIERPAERNYTKLKEFISEDENTAMEQDSIAYEEENELLHIIKPLQNTNSVEPNSFFNRNNGINNQVDVSDIKATHSNLKQRDRRDIKRQSLHNPNTVLDTDLLYPVTQICSQKVHCQACNPNNVPSRSELRNLHKPWIDTKHFHHDSSTLPSSENLLVKFTACIDYRKSLP</sequence>
<dbReference type="AlphaFoldDB" id="A0A4C1X6A5"/>
<reference evidence="2 3" key="1">
    <citation type="journal article" date="2019" name="Commun. Biol.">
        <title>The bagworm genome reveals a unique fibroin gene that provides high tensile strength.</title>
        <authorList>
            <person name="Kono N."/>
            <person name="Nakamura H."/>
            <person name="Ohtoshi R."/>
            <person name="Tomita M."/>
            <person name="Numata K."/>
            <person name="Arakawa K."/>
        </authorList>
    </citation>
    <scope>NUCLEOTIDE SEQUENCE [LARGE SCALE GENOMIC DNA]</scope>
</reference>
<dbReference type="OrthoDB" id="6435218at2759"/>
<keyword evidence="3" id="KW-1185">Reference proteome</keyword>
<evidence type="ECO:0000313" key="2">
    <source>
        <dbReference type="EMBL" id="GBP59318.1"/>
    </source>
</evidence>
<accession>A0A4C1X6A5</accession>